<dbReference type="InterPro" id="IPR001944">
    <property type="entry name" value="Glycoside_Hdrlase_35"/>
</dbReference>
<evidence type="ECO:0000259" key="3">
    <source>
        <dbReference type="Pfam" id="PF01301"/>
    </source>
</evidence>
<dbReference type="Gene3D" id="3.20.20.80">
    <property type="entry name" value="Glycosidases"/>
    <property type="match status" value="1"/>
</dbReference>
<dbReference type="OrthoDB" id="1657402at2759"/>
<dbReference type="AlphaFoldDB" id="B4Q458"/>
<evidence type="ECO:0000313" key="4">
    <source>
        <dbReference type="EMBL" id="EDX03891.1"/>
    </source>
</evidence>
<gene>
    <name evidence="4" type="primary">Dsim\GD22613</name>
    <name evidence="4" type="ORF">Dsim_GD22613</name>
</gene>
<dbReference type="EMBL" id="CM000361">
    <property type="protein sequence ID" value="EDX03891.1"/>
    <property type="molecule type" value="Genomic_DNA"/>
</dbReference>
<dbReference type="InterPro" id="IPR031330">
    <property type="entry name" value="Gly_Hdrlase_35_cat"/>
</dbReference>
<keyword evidence="5" id="KW-1185">Reference proteome</keyword>
<keyword evidence="2" id="KW-0732">Signal</keyword>
<dbReference type="GO" id="GO:0004553">
    <property type="term" value="F:hydrolase activity, hydrolyzing O-glycosyl compounds"/>
    <property type="evidence" value="ECO:0007669"/>
    <property type="project" value="InterPro"/>
</dbReference>
<dbReference type="SUPFAM" id="SSF51445">
    <property type="entry name" value="(Trans)glycosidases"/>
    <property type="match status" value="1"/>
</dbReference>
<dbReference type="GO" id="GO:0005975">
    <property type="term" value="P:carbohydrate metabolic process"/>
    <property type="evidence" value="ECO:0007669"/>
    <property type="project" value="InterPro"/>
</dbReference>
<organism evidence="4 5">
    <name type="scientific">Drosophila simulans</name>
    <name type="common">Fruit fly</name>
    <dbReference type="NCBI Taxonomy" id="7240"/>
    <lineage>
        <taxon>Eukaryota</taxon>
        <taxon>Metazoa</taxon>
        <taxon>Ecdysozoa</taxon>
        <taxon>Arthropoda</taxon>
        <taxon>Hexapoda</taxon>
        <taxon>Insecta</taxon>
        <taxon>Pterygota</taxon>
        <taxon>Neoptera</taxon>
        <taxon>Endopterygota</taxon>
        <taxon>Diptera</taxon>
        <taxon>Brachycera</taxon>
        <taxon>Muscomorpha</taxon>
        <taxon>Ephydroidea</taxon>
        <taxon>Drosophilidae</taxon>
        <taxon>Drosophila</taxon>
        <taxon>Sophophora</taxon>
    </lineage>
</organism>
<dbReference type="STRING" id="7240.B4Q458"/>
<reference evidence="4 5" key="1">
    <citation type="journal article" date="2007" name="Nature">
        <title>Evolution of genes and genomes on the Drosophila phylogeny.</title>
        <authorList>
            <consortium name="Drosophila 12 Genomes Consortium"/>
            <person name="Clark A.G."/>
            <person name="Eisen M.B."/>
            <person name="Smith D.R."/>
            <person name="Bergman C.M."/>
            <person name="Oliver B."/>
            <person name="Markow T.A."/>
            <person name="Kaufman T.C."/>
            <person name="Kellis M."/>
            <person name="Gelbart W."/>
            <person name="Iyer V.N."/>
            <person name="Pollard D.A."/>
            <person name="Sackton T.B."/>
            <person name="Larracuente A.M."/>
            <person name="Singh N.D."/>
            <person name="Abad J.P."/>
            <person name="Abt D.N."/>
            <person name="Adryan B."/>
            <person name="Aguade M."/>
            <person name="Akashi H."/>
            <person name="Anderson W.W."/>
            <person name="Aquadro C.F."/>
            <person name="Ardell D.H."/>
            <person name="Arguello R."/>
            <person name="Artieri C.G."/>
            <person name="Barbash D.A."/>
            <person name="Barker D."/>
            <person name="Barsanti P."/>
            <person name="Batterham P."/>
            <person name="Batzoglou S."/>
            <person name="Begun D."/>
            <person name="Bhutkar A."/>
            <person name="Blanco E."/>
            <person name="Bosak S.A."/>
            <person name="Bradley R.K."/>
            <person name="Brand A.D."/>
            <person name="Brent M.R."/>
            <person name="Brooks A.N."/>
            <person name="Brown R.H."/>
            <person name="Butlin R.K."/>
            <person name="Caggese C."/>
            <person name="Calvi B.R."/>
            <person name="Bernardo de Carvalho A."/>
            <person name="Caspi A."/>
            <person name="Castrezana S."/>
            <person name="Celniker S.E."/>
            <person name="Chang J.L."/>
            <person name="Chapple C."/>
            <person name="Chatterji S."/>
            <person name="Chinwalla A."/>
            <person name="Civetta A."/>
            <person name="Clifton S.W."/>
            <person name="Comeron J.M."/>
            <person name="Costello J.C."/>
            <person name="Coyne J.A."/>
            <person name="Daub J."/>
            <person name="David R.G."/>
            <person name="Delcher A.L."/>
            <person name="Delehaunty K."/>
            <person name="Do C.B."/>
            <person name="Ebling H."/>
            <person name="Edwards K."/>
            <person name="Eickbush T."/>
            <person name="Evans J.D."/>
            <person name="Filipski A."/>
            <person name="Findeiss S."/>
            <person name="Freyhult E."/>
            <person name="Fulton L."/>
            <person name="Fulton R."/>
            <person name="Garcia A.C."/>
            <person name="Gardiner A."/>
            <person name="Garfield D.A."/>
            <person name="Garvin B.E."/>
            <person name="Gibson G."/>
            <person name="Gilbert D."/>
            <person name="Gnerre S."/>
            <person name="Godfrey J."/>
            <person name="Good R."/>
            <person name="Gotea V."/>
            <person name="Gravely B."/>
            <person name="Greenberg A.J."/>
            <person name="Griffiths-Jones S."/>
            <person name="Gross S."/>
            <person name="Guigo R."/>
            <person name="Gustafson E.A."/>
            <person name="Haerty W."/>
            <person name="Hahn M.W."/>
            <person name="Halligan D.L."/>
            <person name="Halpern A.L."/>
            <person name="Halter G.M."/>
            <person name="Han M.V."/>
            <person name="Heger A."/>
            <person name="Hillier L."/>
            <person name="Hinrichs A.S."/>
            <person name="Holmes I."/>
            <person name="Hoskins R.A."/>
            <person name="Hubisz M.J."/>
            <person name="Hultmark D."/>
            <person name="Huntley M.A."/>
            <person name="Jaffe D.B."/>
            <person name="Jagadeeshan S."/>
            <person name="Jeck W.R."/>
            <person name="Johnson J."/>
            <person name="Jones C.D."/>
            <person name="Jordan W.C."/>
            <person name="Karpen G.H."/>
            <person name="Kataoka E."/>
            <person name="Keightley P.D."/>
            <person name="Kheradpour P."/>
            <person name="Kirkness E.F."/>
            <person name="Koerich L.B."/>
            <person name="Kristiansen K."/>
            <person name="Kudrna D."/>
            <person name="Kulathinal R.J."/>
            <person name="Kumar S."/>
            <person name="Kwok R."/>
            <person name="Lander E."/>
            <person name="Langley C.H."/>
            <person name="Lapoint R."/>
            <person name="Lazzaro B.P."/>
            <person name="Lee S.J."/>
            <person name="Levesque L."/>
            <person name="Li R."/>
            <person name="Lin C.F."/>
            <person name="Lin M.F."/>
            <person name="Lindblad-Toh K."/>
            <person name="Llopart A."/>
            <person name="Long M."/>
            <person name="Low L."/>
            <person name="Lozovsky E."/>
            <person name="Lu J."/>
            <person name="Luo M."/>
            <person name="Machado C.A."/>
            <person name="Makalowski W."/>
            <person name="Marzo M."/>
            <person name="Matsuda M."/>
            <person name="Matzkin L."/>
            <person name="McAllister B."/>
            <person name="McBride C.S."/>
            <person name="McKernan B."/>
            <person name="McKernan K."/>
            <person name="Mendez-Lago M."/>
            <person name="Minx P."/>
            <person name="Mollenhauer M.U."/>
            <person name="Montooth K."/>
            <person name="Mount S.M."/>
            <person name="Mu X."/>
            <person name="Myers E."/>
            <person name="Negre B."/>
            <person name="Newfeld S."/>
            <person name="Nielsen R."/>
            <person name="Noor M.A."/>
            <person name="O'Grady P."/>
            <person name="Pachter L."/>
            <person name="Papaceit M."/>
            <person name="Parisi M.J."/>
            <person name="Parisi M."/>
            <person name="Parts L."/>
            <person name="Pedersen J.S."/>
            <person name="Pesole G."/>
            <person name="Phillippy A.M."/>
            <person name="Ponting C.P."/>
            <person name="Pop M."/>
            <person name="Porcelli D."/>
            <person name="Powell J.R."/>
            <person name="Prohaska S."/>
            <person name="Pruitt K."/>
            <person name="Puig M."/>
            <person name="Quesneville H."/>
            <person name="Ram K.R."/>
            <person name="Rand D."/>
            <person name="Rasmussen M.D."/>
            <person name="Reed L.K."/>
            <person name="Reenan R."/>
            <person name="Reily A."/>
            <person name="Remington K.A."/>
            <person name="Rieger T.T."/>
            <person name="Ritchie M.G."/>
            <person name="Robin C."/>
            <person name="Rogers Y.H."/>
            <person name="Rohde C."/>
            <person name="Rozas J."/>
            <person name="Rubenfield M.J."/>
            <person name="Ruiz A."/>
            <person name="Russo S."/>
            <person name="Salzberg S.L."/>
            <person name="Sanchez-Gracia A."/>
            <person name="Saranga D.J."/>
            <person name="Sato H."/>
            <person name="Schaeffer S.W."/>
            <person name="Schatz M.C."/>
            <person name="Schlenke T."/>
            <person name="Schwartz R."/>
            <person name="Segarra C."/>
            <person name="Singh R.S."/>
            <person name="Sirot L."/>
            <person name="Sirota M."/>
            <person name="Sisneros N.B."/>
            <person name="Smith C.D."/>
            <person name="Smith T.F."/>
            <person name="Spieth J."/>
            <person name="Stage D.E."/>
            <person name="Stark A."/>
            <person name="Stephan W."/>
            <person name="Strausberg R.L."/>
            <person name="Strempel S."/>
            <person name="Sturgill D."/>
            <person name="Sutton G."/>
            <person name="Sutton G.G."/>
            <person name="Tao W."/>
            <person name="Teichmann S."/>
            <person name="Tobari Y.N."/>
            <person name="Tomimura Y."/>
            <person name="Tsolas J.M."/>
            <person name="Valente V.L."/>
            <person name="Venter E."/>
            <person name="Venter J.C."/>
            <person name="Vicario S."/>
            <person name="Vieira F.G."/>
            <person name="Vilella A.J."/>
            <person name="Villasante A."/>
            <person name="Walenz B."/>
            <person name="Wang J."/>
            <person name="Wasserman M."/>
            <person name="Watts T."/>
            <person name="Wilson D."/>
            <person name="Wilson R.K."/>
            <person name="Wing R.A."/>
            <person name="Wolfner M.F."/>
            <person name="Wong A."/>
            <person name="Wong G.K."/>
            <person name="Wu C.I."/>
            <person name="Wu G."/>
            <person name="Yamamoto D."/>
            <person name="Yang H.P."/>
            <person name="Yang S.P."/>
            <person name="Yorke J.A."/>
            <person name="Yoshida K."/>
            <person name="Zdobnov E."/>
            <person name="Zhang P."/>
            <person name="Zhang Y."/>
            <person name="Zimin A.V."/>
            <person name="Baldwin J."/>
            <person name="Abdouelleil A."/>
            <person name="Abdulkadir J."/>
            <person name="Abebe A."/>
            <person name="Abera B."/>
            <person name="Abreu J."/>
            <person name="Acer S.C."/>
            <person name="Aftuck L."/>
            <person name="Alexander A."/>
            <person name="An P."/>
            <person name="Anderson E."/>
            <person name="Anderson S."/>
            <person name="Arachi H."/>
            <person name="Azer M."/>
            <person name="Bachantsang P."/>
            <person name="Barry A."/>
            <person name="Bayul T."/>
            <person name="Berlin A."/>
            <person name="Bessette D."/>
            <person name="Bloom T."/>
            <person name="Blye J."/>
            <person name="Boguslavskiy L."/>
            <person name="Bonnet C."/>
            <person name="Boukhgalter B."/>
            <person name="Bourzgui I."/>
            <person name="Brown A."/>
            <person name="Cahill P."/>
            <person name="Channer S."/>
            <person name="Cheshatsang Y."/>
            <person name="Chuda L."/>
            <person name="Citroen M."/>
            <person name="Collymore A."/>
            <person name="Cooke P."/>
            <person name="Costello M."/>
            <person name="D'Aco K."/>
            <person name="Daza R."/>
            <person name="De Haan G."/>
            <person name="DeGray S."/>
            <person name="DeMaso C."/>
            <person name="Dhargay N."/>
            <person name="Dooley K."/>
            <person name="Dooley E."/>
            <person name="Doricent M."/>
            <person name="Dorje P."/>
            <person name="Dorjee K."/>
            <person name="Dupes A."/>
            <person name="Elong R."/>
            <person name="Falk J."/>
            <person name="Farina A."/>
            <person name="Faro S."/>
            <person name="Ferguson D."/>
            <person name="Fisher S."/>
            <person name="Foley C.D."/>
            <person name="Franke A."/>
            <person name="Friedrich D."/>
            <person name="Gadbois L."/>
            <person name="Gearin G."/>
            <person name="Gearin C.R."/>
            <person name="Giannoukos G."/>
            <person name="Goode T."/>
            <person name="Graham J."/>
            <person name="Grandbois E."/>
            <person name="Grewal S."/>
            <person name="Gyaltsen K."/>
            <person name="Hafez N."/>
            <person name="Hagos B."/>
            <person name="Hall J."/>
            <person name="Henson C."/>
            <person name="Hollinger A."/>
            <person name="Honan T."/>
            <person name="Huard M.D."/>
            <person name="Hughes L."/>
            <person name="Hurhula B."/>
            <person name="Husby M.E."/>
            <person name="Kamat A."/>
            <person name="Kanga B."/>
            <person name="Kashin S."/>
            <person name="Khazanovich D."/>
            <person name="Kisner P."/>
            <person name="Lance K."/>
            <person name="Lara M."/>
            <person name="Lee W."/>
            <person name="Lennon N."/>
            <person name="Letendre F."/>
            <person name="LeVine R."/>
            <person name="Lipovsky A."/>
            <person name="Liu X."/>
            <person name="Liu J."/>
            <person name="Liu S."/>
            <person name="Lokyitsang T."/>
            <person name="Lokyitsang Y."/>
            <person name="Lubonja R."/>
            <person name="Lui A."/>
            <person name="MacDonald P."/>
            <person name="Magnisalis V."/>
            <person name="Maru K."/>
            <person name="Matthews C."/>
            <person name="McCusker W."/>
            <person name="McDonough S."/>
            <person name="Mehta T."/>
            <person name="Meldrim J."/>
            <person name="Meneus L."/>
            <person name="Mihai O."/>
            <person name="Mihalev A."/>
            <person name="Mihova T."/>
            <person name="Mittelman R."/>
            <person name="Mlenga V."/>
            <person name="Montmayeur A."/>
            <person name="Mulrain L."/>
            <person name="Navidi A."/>
            <person name="Naylor J."/>
            <person name="Negash T."/>
            <person name="Nguyen T."/>
            <person name="Nguyen N."/>
            <person name="Nicol R."/>
            <person name="Norbu C."/>
            <person name="Norbu N."/>
            <person name="Novod N."/>
            <person name="O'Neill B."/>
            <person name="Osman S."/>
            <person name="Markiewicz E."/>
            <person name="Oyono O.L."/>
            <person name="Patti C."/>
            <person name="Phunkhang P."/>
            <person name="Pierre F."/>
            <person name="Priest M."/>
            <person name="Raghuraman S."/>
            <person name="Rege F."/>
            <person name="Reyes R."/>
            <person name="Rise C."/>
            <person name="Rogov P."/>
            <person name="Ross K."/>
            <person name="Ryan E."/>
            <person name="Settipalli S."/>
            <person name="Shea T."/>
            <person name="Sherpa N."/>
            <person name="Shi L."/>
            <person name="Shih D."/>
            <person name="Sparrow T."/>
            <person name="Spaulding J."/>
            <person name="Stalker J."/>
            <person name="Stange-Thomann N."/>
            <person name="Stavropoulos S."/>
            <person name="Stone C."/>
            <person name="Strader C."/>
            <person name="Tesfaye S."/>
            <person name="Thomson T."/>
            <person name="Thoulutsang Y."/>
            <person name="Thoulutsang D."/>
            <person name="Topham K."/>
            <person name="Topping I."/>
            <person name="Tsamla T."/>
            <person name="Vassiliev H."/>
            <person name="Vo A."/>
            <person name="Wangchuk T."/>
            <person name="Wangdi T."/>
            <person name="Weiand M."/>
            <person name="Wilkinson J."/>
            <person name="Wilson A."/>
            <person name="Yadav S."/>
            <person name="Young G."/>
            <person name="Yu Q."/>
            <person name="Zembek L."/>
            <person name="Zhong D."/>
            <person name="Zimmer A."/>
            <person name="Zwirko Z."/>
            <person name="Jaffe D.B."/>
            <person name="Alvarez P."/>
            <person name="Brockman W."/>
            <person name="Butler J."/>
            <person name="Chin C."/>
            <person name="Gnerre S."/>
            <person name="Grabherr M."/>
            <person name="Kleber M."/>
            <person name="Mauceli E."/>
            <person name="MacCallum I."/>
        </authorList>
    </citation>
    <scope>NUCLEOTIDE SEQUENCE [LARGE SCALE GENOMIC DNA]</scope>
    <source>
        <strain evidence="5">white501</strain>
    </source>
</reference>
<feature type="domain" description="Glycoside hydrolase 35 catalytic" evidence="3">
    <location>
        <begin position="1"/>
        <end position="61"/>
    </location>
</feature>
<comment type="similarity">
    <text evidence="1">Belongs to the glycosyl hydrolase 35 family.</text>
</comment>
<protein>
    <submittedName>
        <fullName evidence="4">GD22613</fullName>
    </submittedName>
</protein>
<accession>B4Q458</accession>
<evidence type="ECO:0000313" key="5">
    <source>
        <dbReference type="Proteomes" id="UP000000304"/>
    </source>
</evidence>
<dbReference type="HOGENOM" id="CLU_2576410_0_0_1"/>
<dbReference type="Pfam" id="PF01301">
    <property type="entry name" value="Glyco_hydro_35"/>
    <property type="match status" value="1"/>
</dbReference>
<sequence length="81" mass="9367">MRASGLNALDTYVEWSLHNPHDGEYNWEGIADVVKFLEIAQEEDFYIIIRPGPYICAERDNARWSSSLVVYQIPVHQDADQ</sequence>
<evidence type="ECO:0000256" key="2">
    <source>
        <dbReference type="ARBA" id="ARBA00022729"/>
    </source>
</evidence>
<proteinExistence type="inferred from homology"/>
<dbReference type="InterPro" id="IPR017853">
    <property type="entry name" value="GH"/>
</dbReference>
<dbReference type="Proteomes" id="UP000000304">
    <property type="component" value="Chromosome 2L"/>
</dbReference>
<evidence type="ECO:0000256" key="1">
    <source>
        <dbReference type="ARBA" id="ARBA00009809"/>
    </source>
</evidence>
<name>B4Q458_DROSI</name>
<dbReference type="PANTHER" id="PTHR23421">
    <property type="entry name" value="BETA-GALACTOSIDASE RELATED"/>
    <property type="match status" value="1"/>
</dbReference>